<protein>
    <submittedName>
        <fullName evidence="3">Amine oxidase-related protein</fullName>
    </submittedName>
</protein>
<dbReference type="InterPro" id="IPR006076">
    <property type="entry name" value="FAD-dep_OxRdtase"/>
</dbReference>
<evidence type="ECO:0000313" key="4">
    <source>
        <dbReference type="Proteomes" id="UP000023152"/>
    </source>
</evidence>
<proteinExistence type="inferred from homology"/>
<dbReference type="AlphaFoldDB" id="X6P191"/>
<accession>X6P191</accession>
<gene>
    <name evidence="3" type="ORF">RFI_05245</name>
</gene>
<reference evidence="3 4" key="1">
    <citation type="journal article" date="2013" name="Curr. Biol.">
        <title>The Genome of the Foraminiferan Reticulomyxa filosa.</title>
        <authorList>
            <person name="Glockner G."/>
            <person name="Hulsmann N."/>
            <person name="Schleicher M."/>
            <person name="Noegel A.A."/>
            <person name="Eichinger L."/>
            <person name="Gallinger C."/>
            <person name="Pawlowski J."/>
            <person name="Sierra R."/>
            <person name="Euteneuer U."/>
            <person name="Pillet L."/>
            <person name="Moustafa A."/>
            <person name="Platzer M."/>
            <person name="Groth M."/>
            <person name="Szafranski K."/>
            <person name="Schliwa M."/>
        </authorList>
    </citation>
    <scope>NUCLEOTIDE SEQUENCE [LARGE SCALE GENOMIC DNA]</scope>
</reference>
<dbReference type="OMA" id="DRMPYAT"/>
<comment type="caution">
    <text evidence="3">The sequence shown here is derived from an EMBL/GenBank/DDBJ whole genome shotgun (WGS) entry which is preliminary data.</text>
</comment>
<dbReference type="PANTHER" id="PTHR10668">
    <property type="entry name" value="PHYTOENE DEHYDROGENASE"/>
    <property type="match status" value="1"/>
</dbReference>
<organism evidence="3 4">
    <name type="scientific">Reticulomyxa filosa</name>
    <dbReference type="NCBI Taxonomy" id="46433"/>
    <lineage>
        <taxon>Eukaryota</taxon>
        <taxon>Sar</taxon>
        <taxon>Rhizaria</taxon>
        <taxon>Retaria</taxon>
        <taxon>Foraminifera</taxon>
        <taxon>Monothalamids</taxon>
        <taxon>Reticulomyxidae</taxon>
        <taxon>Reticulomyxa</taxon>
    </lineage>
</organism>
<dbReference type="Pfam" id="PF01266">
    <property type="entry name" value="DAO"/>
    <property type="match status" value="1"/>
</dbReference>
<dbReference type="SUPFAM" id="SSF51905">
    <property type="entry name" value="FAD/NAD(P)-binding domain"/>
    <property type="match status" value="1"/>
</dbReference>
<keyword evidence="4" id="KW-1185">Reference proteome</keyword>
<dbReference type="Proteomes" id="UP000023152">
    <property type="component" value="Unassembled WGS sequence"/>
</dbReference>
<feature type="domain" description="FAD dependent oxidoreductase" evidence="2">
    <location>
        <begin position="54"/>
        <end position="347"/>
    </location>
</feature>
<dbReference type="InterPro" id="IPR036188">
    <property type="entry name" value="FAD/NAD-bd_sf"/>
</dbReference>
<dbReference type="OrthoDB" id="7777654at2759"/>
<name>X6P191_RETFI</name>
<evidence type="ECO:0000313" key="3">
    <source>
        <dbReference type="EMBL" id="ETO31873.1"/>
    </source>
</evidence>
<evidence type="ECO:0000256" key="1">
    <source>
        <dbReference type="ARBA" id="ARBA00006046"/>
    </source>
</evidence>
<dbReference type="PANTHER" id="PTHR10668:SF103">
    <property type="entry name" value="PYRIDINE NUCLEOTIDE-DISULFIDE OXIDOREDUCTASE DOMAIN-CONTAINING PROTEIN 2"/>
    <property type="match status" value="1"/>
</dbReference>
<dbReference type="EMBL" id="ASPP01004639">
    <property type="protein sequence ID" value="ETO31873.1"/>
    <property type="molecule type" value="Genomic_DNA"/>
</dbReference>
<comment type="similarity">
    <text evidence="1">Belongs to the carotenoid/retinoid oxidoreductase family.</text>
</comment>
<sequence length="660" mass="74376">MISKGRNYFFKGQNVPKVVRRWCSNQHTSATIRNERKYNPSPSNFIAPQKSVRDVVIIGGGHNGLVSACYLAKKGLDVLVLERRDMIGGAAVTEELFAPGYKLSRASYVAGLLRPQIIKDLELSSKYGLKFLKRNPGSFTPTRIDDPLYRGNFVICCCFLFLNAQFSTRDADKMAEYEAFLNRFCDLLRPLLDDAPPPGVFSYNMDGIPYCEDDGKRKYEWKKLYRLHYEQYKELWRVATTHKDWLTHFYEFATAPAKTILQRWFESEILKATLCTDGMVGSLLSPSDAGSAYVLLHHVLGEIDGERGAWAYCEGGMGSITQALAKCARHHGAEIIANATVRRLVIEREYNKSLQQYVPKIKGVVMDDGTYIQGKVVLSNATPYHTFIELVPRDKFFFCVLFYCLSHQLTYNIGFDVTHTKSEQVVQLIPKDFLNKIESSDYACGSFKINCVVNQLPNFECLPNISSNQSGSQHRASILFTSRVSELEDAAREAKHGIPAKRSMIEMTIPSSLDNTLVPSHKVGEHHIVQLFVQYAPYDLNKQVFGNAAHWDNIKEQFADQVFAQIDEFAPNFSQSVLYRDLLSPRDLERVFALHKGSIFHGALSLQQIGYGRPVPRYSSYRTPIQGLYMCGSGAHPGGGVMGAPGRNCAKHVLFDLDLL</sequence>
<evidence type="ECO:0000259" key="2">
    <source>
        <dbReference type="Pfam" id="PF01266"/>
    </source>
</evidence>
<dbReference type="Gene3D" id="3.50.50.60">
    <property type="entry name" value="FAD/NAD(P)-binding domain"/>
    <property type="match status" value="2"/>
</dbReference>